<gene>
    <name evidence="1" type="ORF">S03H2_22416</name>
</gene>
<dbReference type="AlphaFoldDB" id="X1G542"/>
<proteinExistence type="predicted"/>
<comment type="caution">
    <text evidence="1">The sequence shown here is derived from an EMBL/GenBank/DDBJ whole genome shotgun (WGS) entry which is preliminary data.</text>
</comment>
<reference evidence="1" key="1">
    <citation type="journal article" date="2014" name="Front. Microbiol.">
        <title>High frequency of phylogenetically diverse reductive dehalogenase-homologous genes in deep subseafloor sedimentary metagenomes.</title>
        <authorList>
            <person name="Kawai M."/>
            <person name="Futagami T."/>
            <person name="Toyoda A."/>
            <person name="Takaki Y."/>
            <person name="Nishi S."/>
            <person name="Hori S."/>
            <person name="Arai W."/>
            <person name="Tsubouchi T."/>
            <person name="Morono Y."/>
            <person name="Uchiyama I."/>
            <person name="Ito T."/>
            <person name="Fujiyama A."/>
            <person name="Inagaki F."/>
            <person name="Takami H."/>
        </authorList>
    </citation>
    <scope>NUCLEOTIDE SEQUENCE</scope>
    <source>
        <strain evidence="1">Expedition CK06-06</strain>
    </source>
</reference>
<organism evidence="1">
    <name type="scientific">marine sediment metagenome</name>
    <dbReference type="NCBI Taxonomy" id="412755"/>
    <lineage>
        <taxon>unclassified sequences</taxon>
        <taxon>metagenomes</taxon>
        <taxon>ecological metagenomes</taxon>
    </lineage>
</organism>
<sequence>NNFRSVTRAGGVQTSKVLGPADNDHHNFCLRVNDDGDEAEFLVDGVVLQTHGAGENLPTDVQLQSYYEVMARENAVKSIHAHHYIQIFDALWV</sequence>
<name>X1G542_9ZZZZ</name>
<protein>
    <submittedName>
        <fullName evidence="1">Uncharacterized protein</fullName>
    </submittedName>
</protein>
<dbReference type="EMBL" id="BARU01012070">
    <property type="protein sequence ID" value="GAH36679.1"/>
    <property type="molecule type" value="Genomic_DNA"/>
</dbReference>
<feature type="non-terminal residue" evidence="1">
    <location>
        <position position="1"/>
    </location>
</feature>
<accession>X1G542</accession>
<evidence type="ECO:0000313" key="1">
    <source>
        <dbReference type="EMBL" id="GAH36679.1"/>
    </source>
</evidence>